<proteinExistence type="predicted"/>
<dbReference type="STRING" id="946122.A0A0C2TBE5"/>
<gene>
    <name evidence="2" type="ORF">M378DRAFT_163718</name>
</gene>
<keyword evidence="1" id="KW-0175">Coiled coil</keyword>
<dbReference type="OrthoDB" id="3222645at2759"/>
<dbReference type="EMBL" id="KN818253">
    <property type="protein sequence ID" value="KIL64009.1"/>
    <property type="molecule type" value="Genomic_DNA"/>
</dbReference>
<dbReference type="InParanoid" id="A0A0C2TBE5"/>
<feature type="coiled-coil region" evidence="1">
    <location>
        <begin position="15"/>
        <end position="42"/>
    </location>
</feature>
<organism evidence="2 3">
    <name type="scientific">Amanita muscaria (strain Koide BX008)</name>
    <dbReference type="NCBI Taxonomy" id="946122"/>
    <lineage>
        <taxon>Eukaryota</taxon>
        <taxon>Fungi</taxon>
        <taxon>Dikarya</taxon>
        <taxon>Basidiomycota</taxon>
        <taxon>Agaricomycotina</taxon>
        <taxon>Agaricomycetes</taxon>
        <taxon>Agaricomycetidae</taxon>
        <taxon>Agaricales</taxon>
        <taxon>Pluteineae</taxon>
        <taxon>Amanitaceae</taxon>
        <taxon>Amanita</taxon>
    </lineage>
</organism>
<evidence type="ECO:0000313" key="3">
    <source>
        <dbReference type="Proteomes" id="UP000054549"/>
    </source>
</evidence>
<dbReference type="AlphaFoldDB" id="A0A0C2TBE5"/>
<name>A0A0C2TBE5_AMAMK</name>
<accession>A0A0C2TBE5</accession>
<reference evidence="2 3" key="1">
    <citation type="submission" date="2014-04" db="EMBL/GenBank/DDBJ databases">
        <title>Evolutionary Origins and Diversification of the Mycorrhizal Mutualists.</title>
        <authorList>
            <consortium name="DOE Joint Genome Institute"/>
            <consortium name="Mycorrhizal Genomics Consortium"/>
            <person name="Kohler A."/>
            <person name="Kuo A."/>
            <person name="Nagy L.G."/>
            <person name="Floudas D."/>
            <person name="Copeland A."/>
            <person name="Barry K.W."/>
            <person name="Cichocki N."/>
            <person name="Veneault-Fourrey C."/>
            <person name="LaButti K."/>
            <person name="Lindquist E.A."/>
            <person name="Lipzen A."/>
            <person name="Lundell T."/>
            <person name="Morin E."/>
            <person name="Murat C."/>
            <person name="Riley R."/>
            <person name="Ohm R."/>
            <person name="Sun H."/>
            <person name="Tunlid A."/>
            <person name="Henrissat B."/>
            <person name="Grigoriev I.V."/>
            <person name="Hibbett D.S."/>
            <person name="Martin F."/>
        </authorList>
    </citation>
    <scope>NUCLEOTIDE SEQUENCE [LARGE SCALE GENOMIC DNA]</scope>
    <source>
        <strain evidence="2 3">Koide BX008</strain>
    </source>
</reference>
<protein>
    <submittedName>
        <fullName evidence="2">Uncharacterized protein</fullName>
    </submittedName>
</protein>
<evidence type="ECO:0000256" key="1">
    <source>
        <dbReference type="SAM" id="Coils"/>
    </source>
</evidence>
<keyword evidence="3" id="KW-1185">Reference proteome</keyword>
<dbReference type="Proteomes" id="UP000054549">
    <property type="component" value="Unassembled WGS sequence"/>
</dbReference>
<dbReference type="HOGENOM" id="CLU_031481_1_0_1"/>
<sequence>MKRGQQIDGRICANDKKQTKDIAQLEAELAQMTQLVQEMTTELSSMRALNKRKPPNGFPATRQLQAFELEQASIGKLEADSISVAEVAEFVKVLNAQIEQASNLVTDSLSYRELPSSNEDLGLAVWDELYQYLGSWLCDKLRRRLRLKSELDPLITQVALQAGLVNACRFIMNHWNPPYWNDSLALSRIYRNVASAKGQFVAGGWRAFIHGHMTDSKLGRQKANKDYIKDVLIKVIFAVGGSLPSGDALPLHYDEKVEDIAVRVVELHAIIGKEVKSMDLVAYVLPDGTQFDPSQMDDAGESRRYKGSIPKASVVCTVEMGLRYKKRVSSGEQSRYYEDFGVVMKPKVVLAATLDA</sequence>
<evidence type="ECO:0000313" key="2">
    <source>
        <dbReference type="EMBL" id="KIL64009.1"/>
    </source>
</evidence>